<evidence type="ECO:0000313" key="4">
    <source>
        <dbReference type="WBParaSite" id="maker-uti_cns_0008017-snap-gene-0.4-mRNA-1"/>
    </source>
</evidence>
<keyword evidence="1" id="KW-0732">Signal</keyword>
<feature type="chain" id="PRO_5009845768" evidence="1">
    <location>
        <begin position="21"/>
        <end position="149"/>
    </location>
</feature>
<reference evidence="3 4" key="1">
    <citation type="submission" date="2016-11" db="UniProtKB">
        <authorList>
            <consortium name="WormBaseParasite"/>
        </authorList>
    </citation>
    <scope>IDENTIFICATION</scope>
</reference>
<feature type="signal peptide" evidence="1">
    <location>
        <begin position="1"/>
        <end position="20"/>
    </location>
</feature>
<keyword evidence="2" id="KW-1185">Reference proteome</keyword>
<organism evidence="2 3">
    <name type="scientific">Macrostomum lignano</name>
    <dbReference type="NCBI Taxonomy" id="282301"/>
    <lineage>
        <taxon>Eukaryota</taxon>
        <taxon>Metazoa</taxon>
        <taxon>Spiralia</taxon>
        <taxon>Lophotrochozoa</taxon>
        <taxon>Platyhelminthes</taxon>
        <taxon>Rhabditophora</taxon>
        <taxon>Macrostomorpha</taxon>
        <taxon>Macrostomida</taxon>
        <taxon>Macrostomidae</taxon>
        <taxon>Macrostomum</taxon>
    </lineage>
</organism>
<dbReference type="Proteomes" id="UP000095280">
    <property type="component" value="Unplaced"/>
</dbReference>
<dbReference type="WBParaSite" id="maker-uti_cns_0006602-snap-gene-0.5-mRNA-1">
    <property type="protein sequence ID" value="maker-uti_cns_0006602-snap-gene-0.5-mRNA-1"/>
    <property type="gene ID" value="maker-uti_cns_0006602-snap-gene-0.5"/>
</dbReference>
<proteinExistence type="predicted"/>
<sequence>MQAIAKLLFICGLCFTAATASPFHHRDRRNEDRYCRSGLYIHDGDHPVRSGICPRRVDCARLLGLPPDQIRCRVEFLTDLNGFPDVWGGTALRYSCSRLADCAVESGRPEYHLCYKTSEVRDRFEHFNSVYPLRTRVVSSIEDGAFLCP</sequence>
<evidence type="ECO:0000256" key="1">
    <source>
        <dbReference type="SAM" id="SignalP"/>
    </source>
</evidence>
<name>A0A1I8HJW8_9PLAT</name>
<accession>A0A1I8HJW8</accession>
<evidence type="ECO:0000313" key="3">
    <source>
        <dbReference type="WBParaSite" id="maker-uti_cns_0006602-snap-gene-0.5-mRNA-1"/>
    </source>
</evidence>
<evidence type="ECO:0000313" key="2">
    <source>
        <dbReference type="Proteomes" id="UP000095280"/>
    </source>
</evidence>
<dbReference type="AlphaFoldDB" id="A0A1I8HJW8"/>
<dbReference type="WBParaSite" id="maker-uti_cns_0008017-snap-gene-0.4-mRNA-1">
    <property type="protein sequence ID" value="maker-uti_cns_0008017-snap-gene-0.4-mRNA-1"/>
    <property type="gene ID" value="maker-uti_cns_0008017-snap-gene-0.4"/>
</dbReference>
<protein>
    <submittedName>
        <fullName evidence="3 4">CLIP domain-containing serine protease</fullName>
    </submittedName>
</protein>